<dbReference type="GO" id="GO:0005634">
    <property type="term" value="C:nucleus"/>
    <property type="evidence" value="ECO:0007669"/>
    <property type="project" value="UniProtKB-SubCell"/>
</dbReference>
<keyword evidence="9" id="KW-0804">Transcription</keyword>
<reference evidence="15 16" key="1">
    <citation type="submission" date="2014-02" db="EMBL/GenBank/DDBJ databases">
        <title>Single nucleus genome sequencing reveals high similarity among nuclei of an endomycorrhizal fungus.</title>
        <authorList>
            <person name="Lin K."/>
            <person name="Geurts R."/>
            <person name="Zhang Z."/>
            <person name="Limpens E."/>
            <person name="Saunders D.G."/>
            <person name="Mu D."/>
            <person name="Pang E."/>
            <person name="Cao H."/>
            <person name="Cha H."/>
            <person name="Lin T."/>
            <person name="Zhou Q."/>
            <person name="Shang Y."/>
            <person name="Li Y."/>
            <person name="Ivanov S."/>
            <person name="Sharma T."/>
            <person name="Velzen R.V."/>
            <person name="Ruijter N.D."/>
            <person name="Aanen D.K."/>
            <person name="Win J."/>
            <person name="Kamoun S."/>
            <person name="Bisseling T."/>
            <person name="Huang S."/>
        </authorList>
    </citation>
    <scope>NUCLEOTIDE SEQUENCE [LARGE SCALE GENOMIC DNA]</scope>
    <source>
        <strain evidence="16">DAOM197198w</strain>
    </source>
</reference>
<dbReference type="FunFam" id="3.30.160.60:FF:000072">
    <property type="entry name" value="zinc finger protein 143 isoform X1"/>
    <property type="match status" value="1"/>
</dbReference>
<dbReference type="Gene3D" id="3.30.160.60">
    <property type="entry name" value="Classic Zinc Finger"/>
    <property type="match status" value="2"/>
</dbReference>
<evidence type="ECO:0000256" key="11">
    <source>
        <dbReference type="ARBA" id="ARBA00024345"/>
    </source>
</evidence>
<evidence type="ECO:0000256" key="8">
    <source>
        <dbReference type="ARBA" id="ARBA00023125"/>
    </source>
</evidence>
<dbReference type="STRING" id="1432141.A0A015JK70"/>
<feature type="domain" description="C2H2-type" evidence="14">
    <location>
        <begin position="430"/>
        <end position="457"/>
    </location>
</feature>
<dbReference type="Pfam" id="PF00096">
    <property type="entry name" value="zf-C2H2"/>
    <property type="match status" value="2"/>
</dbReference>
<dbReference type="EMBL" id="JEMT01028216">
    <property type="protein sequence ID" value="EXX55344.1"/>
    <property type="molecule type" value="Genomic_DNA"/>
</dbReference>
<evidence type="ECO:0000256" key="3">
    <source>
        <dbReference type="ARBA" id="ARBA00022723"/>
    </source>
</evidence>
<evidence type="ECO:0000256" key="9">
    <source>
        <dbReference type="ARBA" id="ARBA00023163"/>
    </source>
</evidence>
<dbReference type="HOGENOM" id="CLU_514989_0_0_1"/>
<dbReference type="FunFam" id="3.30.160.60:FF:000862">
    <property type="entry name" value="zinc finger protein 697"/>
    <property type="match status" value="1"/>
</dbReference>
<evidence type="ECO:0000256" key="4">
    <source>
        <dbReference type="ARBA" id="ARBA00022737"/>
    </source>
</evidence>
<dbReference type="PROSITE" id="PS00028">
    <property type="entry name" value="ZINC_FINGER_C2H2_1"/>
    <property type="match status" value="2"/>
</dbReference>
<keyword evidence="7" id="KW-0805">Transcription regulation</keyword>
<dbReference type="GO" id="GO:0000981">
    <property type="term" value="F:DNA-binding transcription factor activity, RNA polymerase II-specific"/>
    <property type="evidence" value="ECO:0007669"/>
    <property type="project" value="UniProtKB-ARBA"/>
</dbReference>
<evidence type="ECO:0000256" key="10">
    <source>
        <dbReference type="ARBA" id="ARBA00023242"/>
    </source>
</evidence>
<dbReference type="PROSITE" id="PS50157">
    <property type="entry name" value="ZINC_FINGER_C2H2_2"/>
    <property type="match status" value="2"/>
</dbReference>
<keyword evidence="8" id="KW-0238">DNA-binding</keyword>
<dbReference type="PANTHER" id="PTHR47427:SF1">
    <property type="entry name" value="PROTEIN STE12"/>
    <property type="match status" value="1"/>
</dbReference>
<evidence type="ECO:0000259" key="14">
    <source>
        <dbReference type="PROSITE" id="PS50157"/>
    </source>
</evidence>
<dbReference type="SMART" id="SM00355">
    <property type="entry name" value="ZnF_C2H2"/>
    <property type="match status" value="2"/>
</dbReference>
<comment type="similarity">
    <text evidence="2">Belongs to the krueppel C2H2-type zinc-finger protein family.</text>
</comment>
<organism evidence="15 16">
    <name type="scientific">Rhizophagus irregularis (strain DAOM 197198w)</name>
    <name type="common">Glomus intraradices</name>
    <dbReference type="NCBI Taxonomy" id="1432141"/>
    <lineage>
        <taxon>Eukaryota</taxon>
        <taxon>Fungi</taxon>
        <taxon>Fungi incertae sedis</taxon>
        <taxon>Mucoromycota</taxon>
        <taxon>Glomeromycotina</taxon>
        <taxon>Glomeromycetes</taxon>
        <taxon>Glomerales</taxon>
        <taxon>Glomeraceae</taxon>
        <taxon>Rhizophagus</taxon>
    </lineage>
</organism>
<dbReference type="Pfam" id="PF02200">
    <property type="entry name" value="STE"/>
    <property type="match status" value="1"/>
</dbReference>
<gene>
    <name evidence="15" type="ORF">RirG_226130</name>
</gene>
<evidence type="ECO:0000313" key="15">
    <source>
        <dbReference type="EMBL" id="EXX55344.1"/>
    </source>
</evidence>
<feature type="domain" description="C2H2-type" evidence="14">
    <location>
        <begin position="400"/>
        <end position="429"/>
    </location>
</feature>
<dbReference type="GO" id="GO:1990527">
    <property type="term" value="C:Tec1p-Ste12p-Dig1p complex"/>
    <property type="evidence" value="ECO:0007669"/>
    <property type="project" value="TreeGrafter"/>
</dbReference>
<dbReference type="SMR" id="A0A015JK70"/>
<keyword evidence="10" id="KW-0539">Nucleus</keyword>
<comment type="similarity">
    <text evidence="11">Belongs to the STE12 transcription factor family.</text>
</comment>
<dbReference type="GO" id="GO:1990526">
    <property type="term" value="C:Ste12p-Dig1p-Dig2p complex"/>
    <property type="evidence" value="ECO:0007669"/>
    <property type="project" value="TreeGrafter"/>
</dbReference>
<evidence type="ECO:0000256" key="2">
    <source>
        <dbReference type="ARBA" id="ARBA00006991"/>
    </source>
</evidence>
<dbReference type="SMART" id="SM00424">
    <property type="entry name" value="STE"/>
    <property type="match status" value="1"/>
</dbReference>
<dbReference type="InterPro" id="IPR036236">
    <property type="entry name" value="Znf_C2H2_sf"/>
</dbReference>
<dbReference type="Proteomes" id="UP000022910">
    <property type="component" value="Unassembled WGS sequence"/>
</dbReference>
<proteinExistence type="inferred from homology"/>
<dbReference type="PANTHER" id="PTHR47427">
    <property type="entry name" value="PROTEIN STE12"/>
    <property type="match status" value="1"/>
</dbReference>
<dbReference type="InterPro" id="IPR013087">
    <property type="entry name" value="Znf_C2H2_type"/>
</dbReference>
<dbReference type="InterPro" id="IPR052127">
    <property type="entry name" value="STE12_transcription_factor"/>
</dbReference>
<comment type="caution">
    <text evidence="15">The sequence shown here is derived from an EMBL/GenBank/DDBJ whole genome shotgun (WGS) entry which is preliminary data.</text>
</comment>
<evidence type="ECO:0000256" key="6">
    <source>
        <dbReference type="ARBA" id="ARBA00022833"/>
    </source>
</evidence>
<protein>
    <submittedName>
        <fullName evidence="15">Ste12p</fullName>
    </submittedName>
</protein>
<keyword evidence="16" id="KW-1185">Reference proteome</keyword>
<evidence type="ECO:0000313" key="16">
    <source>
        <dbReference type="Proteomes" id="UP000022910"/>
    </source>
</evidence>
<keyword evidence="5 12" id="KW-0863">Zinc-finger</keyword>
<accession>A0A015JK70</accession>
<keyword evidence="6" id="KW-0862">Zinc</keyword>
<keyword evidence="4" id="KW-0677">Repeat</keyword>
<dbReference type="GO" id="GO:0000978">
    <property type="term" value="F:RNA polymerase II cis-regulatory region sequence-specific DNA binding"/>
    <property type="evidence" value="ECO:0007669"/>
    <property type="project" value="UniProtKB-ARBA"/>
</dbReference>
<sequence>MNSVESTMKTPMEQVDELKYWLATAPVNWELDQNIRRYLLPTGEYISCVLWNSLYHITGTDIVRSLVFRFQAFGRPVKNIKKFEEGVFSDLRNLKPGMDASLEEPKSEFLEMLYKNNCIRTQKKQKVFYWFSVPHDRLFLDALERDLKREKMGIEPTTVAIAEPALSFSFDSTQSLYDQFTKGMSPNSSAPSSPQIRGLVYDSSIPPMAPSMIGTQIKTDDPSGVLYSLDQESMGNATSAQPSLGTFALFQPSIPDNTMVKPQMYPSPDLGYCSMDELQKGPFEASTPPEYFVSGSPWSTSSLEEPYVDSRHPSPDHLEAHVSGLTQTIVPSSTAYNNPNTTAATAANLFGMFSIFEGSPTYKQRRRRANSCNNVNVNNNNNNNSTTHRSNATPYPLKTYTCPLPTCGRLFKRLEHLKRHVRTHTMERPYSCQVCGKRFSRSDNLAQHRKTHERGMSNSPPPSDDGSNTSDLGYDEGVVNDCYNYDSSNITPSCVPNGLAVYTTSEHPSYSLFQYPPYLEGNAGNGIIV</sequence>
<evidence type="ECO:0000256" key="13">
    <source>
        <dbReference type="SAM" id="MobiDB-lite"/>
    </source>
</evidence>
<dbReference type="InterPro" id="IPR003120">
    <property type="entry name" value="Ste12"/>
</dbReference>
<keyword evidence="3" id="KW-0479">Metal-binding</keyword>
<dbReference type="OrthoDB" id="1095242at2759"/>
<evidence type="ECO:0000256" key="12">
    <source>
        <dbReference type="PROSITE-ProRule" id="PRU00042"/>
    </source>
</evidence>
<evidence type="ECO:0000256" key="7">
    <source>
        <dbReference type="ARBA" id="ARBA00023015"/>
    </source>
</evidence>
<dbReference type="GO" id="GO:0008270">
    <property type="term" value="F:zinc ion binding"/>
    <property type="evidence" value="ECO:0007669"/>
    <property type="project" value="UniProtKB-KW"/>
</dbReference>
<dbReference type="SUPFAM" id="SSF57667">
    <property type="entry name" value="beta-beta-alpha zinc fingers"/>
    <property type="match status" value="1"/>
</dbReference>
<comment type="subcellular location">
    <subcellularLocation>
        <location evidence="1">Nucleus</location>
    </subcellularLocation>
</comment>
<evidence type="ECO:0000256" key="5">
    <source>
        <dbReference type="ARBA" id="ARBA00022771"/>
    </source>
</evidence>
<dbReference type="AlphaFoldDB" id="A0A015JK70"/>
<dbReference type="OMA" id="EMSRHGT"/>
<feature type="region of interest" description="Disordered" evidence="13">
    <location>
        <begin position="444"/>
        <end position="471"/>
    </location>
</feature>
<name>A0A015JK70_RHIIW</name>
<evidence type="ECO:0000256" key="1">
    <source>
        <dbReference type="ARBA" id="ARBA00004123"/>
    </source>
</evidence>